<protein>
    <submittedName>
        <fullName evidence="3">Fibrinogen C-terminal domain-containing protein</fullName>
    </submittedName>
</protein>
<feature type="compositionally biased region" description="Polar residues" evidence="1">
    <location>
        <begin position="98"/>
        <end position="109"/>
    </location>
</feature>
<name>A0A1I7YQ36_9BILA</name>
<dbReference type="AlphaFoldDB" id="A0A1I7YQ36"/>
<sequence>MDCTSFLATNKYFWLPNRTYIHSNIYANHYGSPIKSHGYADKTTHFMMELRSLTGNKSVKAQDGYKGDLIGWRRMNTSVHRDVYIQSHDILHRHKTTSTRQNPTGHQRQ</sequence>
<evidence type="ECO:0000313" key="3">
    <source>
        <dbReference type="WBParaSite" id="L893_g18568.t1"/>
    </source>
</evidence>
<dbReference type="Proteomes" id="UP000095287">
    <property type="component" value="Unplaced"/>
</dbReference>
<feature type="region of interest" description="Disordered" evidence="1">
    <location>
        <begin position="90"/>
        <end position="109"/>
    </location>
</feature>
<evidence type="ECO:0000256" key="1">
    <source>
        <dbReference type="SAM" id="MobiDB-lite"/>
    </source>
</evidence>
<keyword evidence="2" id="KW-1185">Reference proteome</keyword>
<organism evidence="2 3">
    <name type="scientific">Steinernema glaseri</name>
    <dbReference type="NCBI Taxonomy" id="37863"/>
    <lineage>
        <taxon>Eukaryota</taxon>
        <taxon>Metazoa</taxon>
        <taxon>Ecdysozoa</taxon>
        <taxon>Nematoda</taxon>
        <taxon>Chromadorea</taxon>
        <taxon>Rhabditida</taxon>
        <taxon>Tylenchina</taxon>
        <taxon>Panagrolaimomorpha</taxon>
        <taxon>Strongyloidoidea</taxon>
        <taxon>Steinernematidae</taxon>
        <taxon>Steinernema</taxon>
    </lineage>
</organism>
<proteinExistence type="predicted"/>
<dbReference type="WBParaSite" id="L893_g18568.t1">
    <property type="protein sequence ID" value="L893_g18568.t1"/>
    <property type="gene ID" value="L893_g18568"/>
</dbReference>
<reference evidence="3" key="1">
    <citation type="submission" date="2016-11" db="UniProtKB">
        <authorList>
            <consortium name="WormBaseParasite"/>
        </authorList>
    </citation>
    <scope>IDENTIFICATION</scope>
</reference>
<accession>A0A1I7YQ36</accession>
<evidence type="ECO:0000313" key="2">
    <source>
        <dbReference type="Proteomes" id="UP000095287"/>
    </source>
</evidence>